<dbReference type="Proteomes" id="UP000177042">
    <property type="component" value="Unassembled WGS sequence"/>
</dbReference>
<sequence length="174" mass="19495">MDNVAAFFLIFSLTGKSQVSDDLMIFAAKYLIYFTLVFIFAMALKMGIKEKKAILLAVFGLGVCLLLVMLIRLFYIEPRPFVTLSVKPLIAHDNNPAFPSMHTSIMAVIAFAFTYYKSKLGPALMGLAFLVGLSRIYVGVHYPLDIIGGFTVAWLAIYISWSIKGKVVKYLRNY</sequence>
<protein>
    <recommendedName>
        <fullName evidence="2">Phosphatidic acid phosphatase type 2/haloperoxidase domain-containing protein</fullName>
    </recommendedName>
</protein>
<dbReference type="CDD" id="cd03385">
    <property type="entry name" value="PAP2_BcrC_like"/>
    <property type="match status" value="1"/>
</dbReference>
<dbReference type="InterPro" id="IPR036938">
    <property type="entry name" value="PAP2/HPO_sf"/>
</dbReference>
<feature type="transmembrane region" description="Helical" evidence="1">
    <location>
        <begin position="123"/>
        <end position="140"/>
    </location>
</feature>
<comment type="caution">
    <text evidence="3">The sequence shown here is derived from an EMBL/GenBank/DDBJ whole genome shotgun (WGS) entry which is preliminary data.</text>
</comment>
<dbReference type="PANTHER" id="PTHR14969:SF13">
    <property type="entry name" value="AT30094P"/>
    <property type="match status" value="1"/>
</dbReference>
<organism evidence="3 4">
    <name type="scientific">Candidatus Daviesbacteria bacterium RIFCSPHIGHO2_02_FULL_39_12</name>
    <dbReference type="NCBI Taxonomy" id="1797770"/>
    <lineage>
        <taxon>Bacteria</taxon>
        <taxon>Candidatus Daviesiibacteriota</taxon>
    </lineage>
</organism>
<proteinExistence type="predicted"/>
<dbReference type="AlphaFoldDB" id="A0A1F5JDR1"/>
<dbReference type="SUPFAM" id="SSF48317">
    <property type="entry name" value="Acid phosphatase/Vanadium-dependent haloperoxidase"/>
    <property type="match status" value="1"/>
</dbReference>
<name>A0A1F5JDR1_9BACT</name>
<dbReference type="GO" id="GO:0050380">
    <property type="term" value="F:undecaprenyl-diphosphatase activity"/>
    <property type="evidence" value="ECO:0007669"/>
    <property type="project" value="InterPro"/>
</dbReference>
<gene>
    <name evidence="3" type="ORF">A3C26_03300</name>
</gene>
<keyword evidence="1" id="KW-0472">Membrane</keyword>
<dbReference type="GO" id="GO:0042392">
    <property type="term" value="F:sphingosine-1-phosphate phosphatase activity"/>
    <property type="evidence" value="ECO:0007669"/>
    <property type="project" value="TreeGrafter"/>
</dbReference>
<dbReference type="Pfam" id="PF01569">
    <property type="entry name" value="PAP2"/>
    <property type="match status" value="1"/>
</dbReference>
<evidence type="ECO:0000259" key="2">
    <source>
        <dbReference type="SMART" id="SM00014"/>
    </source>
</evidence>
<feature type="transmembrane region" description="Helical" evidence="1">
    <location>
        <begin position="96"/>
        <end position="116"/>
    </location>
</feature>
<feature type="domain" description="Phosphatidic acid phosphatase type 2/haloperoxidase" evidence="2">
    <location>
        <begin position="54"/>
        <end position="161"/>
    </location>
</feature>
<reference evidence="3 4" key="1">
    <citation type="journal article" date="2016" name="Nat. Commun.">
        <title>Thousands of microbial genomes shed light on interconnected biogeochemical processes in an aquifer system.</title>
        <authorList>
            <person name="Anantharaman K."/>
            <person name="Brown C.T."/>
            <person name="Hug L.A."/>
            <person name="Sharon I."/>
            <person name="Castelle C.J."/>
            <person name="Probst A.J."/>
            <person name="Thomas B.C."/>
            <person name="Singh A."/>
            <person name="Wilkins M.J."/>
            <person name="Karaoz U."/>
            <person name="Brodie E.L."/>
            <person name="Williams K.H."/>
            <person name="Hubbard S.S."/>
            <person name="Banfield J.F."/>
        </authorList>
    </citation>
    <scope>NUCLEOTIDE SEQUENCE [LARGE SCALE GENOMIC DNA]</scope>
</reference>
<keyword evidence="1" id="KW-0812">Transmembrane</keyword>
<dbReference type="PANTHER" id="PTHR14969">
    <property type="entry name" value="SPHINGOSINE-1-PHOSPHATE PHOSPHOHYDROLASE"/>
    <property type="match status" value="1"/>
</dbReference>
<accession>A0A1F5JDR1</accession>
<evidence type="ECO:0000313" key="4">
    <source>
        <dbReference type="Proteomes" id="UP000177042"/>
    </source>
</evidence>
<feature type="transmembrane region" description="Helical" evidence="1">
    <location>
        <begin position="146"/>
        <end position="163"/>
    </location>
</feature>
<dbReference type="InterPro" id="IPR033879">
    <property type="entry name" value="UPP_Pase"/>
</dbReference>
<dbReference type="SMART" id="SM00014">
    <property type="entry name" value="acidPPc"/>
    <property type="match status" value="1"/>
</dbReference>
<dbReference type="EMBL" id="MFCX01000003">
    <property type="protein sequence ID" value="OGE26791.1"/>
    <property type="molecule type" value="Genomic_DNA"/>
</dbReference>
<evidence type="ECO:0000256" key="1">
    <source>
        <dbReference type="SAM" id="Phobius"/>
    </source>
</evidence>
<dbReference type="InterPro" id="IPR000326">
    <property type="entry name" value="PAP2/HPO"/>
</dbReference>
<dbReference type="GO" id="GO:0005886">
    <property type="term" value="C:plasma membrane"/>
    <property type="evidence" value="ECO:0007669"/>
    <property type="project" value="InterPro"/>
</dbReference>
<keyword evidence="1" id="KW-1133">Transmembrane helix</keyword>
<dbReference type="Gene3D" id="1.20.144.10">
    <property type="entry name" value="Phosphatidic acid phosphatase type 2/haloperoxidase"/>
    <property type="match status" value="1"/>
</dbReference>
<evidence type="ECO:0000313" key="3">
    <source>
        <dbReference type="EMBL" id="OGE26791.1"/>
    </source>
</evidence>
<feature type="transmembrane region" description="Helical" evidence="1">
    <location>
        <begin position="27"/>
        <end position="44"/>
    </location>
</feature>
<feature type="transmembrane region" description="Helical" evidence="1">
    <location>
        <begin position="53"/>
        <end position="76"/>
    </location>
</feature>